<dbReference type="InterPro" id="IPR029052">
    <property type="entry name" value="Metallo-depent_PP-like"/>
</dbReference>
<sequence length="111" mass="13273">MNWKTHTKKKKFTFFDDEHEKVFQEPFYFIQGADIQLGLIQRYIEKNPVPGWSKELQLAELAIKKVNAMRPKPKFFVMCGDLCDAMPCKMFLFYCKINSHLLRIYYLVDLL</sequence>
<name>A0A7R9HG98_TIMPO</name>
<reference evidence="1" key="1">
    <citation type="submission" date="2020-11" db="EMBL/GenBank/DDBJ databases">
        <authorList>
            <person name="Tran Van P."/>
        </authorList>
    </citation>
    <scope>NUCLEOTIDE SEQUENCE</scope>
</reference>
<dbReference type="InterPro" id="IPR051918">
    <property type="entry name" value="STPP_CPPED1"/>
</dbReference>
<evidence type="ECO:0000313" key="1">
    <source>
        <dbReference type="EMBL" id="CAD7420342.1"/>
    </source>
</evidence>
<dbReference type="AlphaFoldDB" id="A0A7R9HG98"/>
<organism evidence="1">
    <name type="scientific">Timema poppense</name>
    <name type="common">Walking stick</name>
    <dbReference type="NCBI Taxonomy" id="170557"/>
    <lineage>
        <taxon>Eukaryota</taxon>
        <taxon>Metazoa</taxon>
        <taxon>Ecdysozoa</taxon>
        <taxon>Arthropoda</taxon>
        <taxon>Hexapoda</taxon>
        <taxon>Insecta</taxon>
        <taxon>Pterygota</taxon>
        <taxon>Neoptera</taxon>
        <taxon>Polyneoptera</taxon>
        <taxon>Phasmatodea</taxon>
        <taxon>Timematodea</taxon>
        <taxon>Timematoidea</taxon>
        <taxon>Timematidae</taxon>
        <taxon>Timema</taxon>
    </lineage>
</organism>
<evidence type="ECO:0008006" key="2">
    <source>
        <dbReference type="Google" id="ProtNLM"/>
    </source>
</evidence>
<dbReference type="PANTHER" id="PTHR43143">
    <property type="entry name" value="METALLOPHOSPHOESTERASE, CALCINEURIN SUPERFAMILY"/>
    <property type="match status" value="1"/>
</dbReference>
<accession>A0A7R9HG98</accession>
<gene>
    <name evidence="1" type="ORF">TPSB3V08_LOCUS13757</name>
</gene>
<proteinExistence type="predicted"/>
<dbReference type="PANTHER" id="PTHR43143:SF1">
    <property type="entry name" value="SERINE_THREONINE-PROTEIN PHOSPHATASE CPPED1"/>
    <property type="match status" value="1"/>
</dbReference>
<protein>
    <recommendedName>
        <fullName evidence="2">Calcineurin-like phosphoesterase domain-containing protein</fullName>
    </recommendedName>
</protein>
<dbReference type="SUPFAM" id="SSF56300">
    <property type="entry name" value="Metallo-dependent phosphatases"/>
    <property type="match status" value="1"/>
</dbReference>
<dbReference type="EMBL" id="OD030102">
    <property type="protein sequence ID" value="CAD7420342.1"/>
    <property type="molecule type" value="Genomic_DNA"/>
</dbReference>